<organism evidence="13 14">
    <name type="scientific">Pelagicoccus enzymogenes</name>
    <dbReference type="NCBI Taxonomy" id="2773457"/>
    <lineage>
        <taxon>Bacteria</taxon>
        <taxon>Pseudomonadati</taxon>
        <taxon>Verrucomicrobiota</taxon>
        <taxon>Opitutia</taxon>
        <taxon>Puniceicoccales</taxon>
        <taxon>Pelagicoccaceae</taxon>
        <taxon>Pelagicoccus</taxon>
    </lineage>
</organism>
<evidence type="ECO:0000256" key="4">
    <source>
        <dbReference type="ARBA" id="ARBA00022679"/>
    </source>
</evidence>
<accession>A0A927FCT6</accession>
<evidence type="ECO:0000256" key="9">
    <source>
        <dbReference type="PROSITE-ProRule" id="PRU00169"/>
    </source>
</evidence>
<protein>
    <recommendedName>
        <fullName evidence="2">histidine kinase</fullName>
        <ecNumber evidence="2">2.7.13.3</ecNumber>
    </recommendedName>
</protein>
<feature type="transmembrane region" description="Helical" evidence="10">
    <location>
        <begin position="162"/>
        <end position="184"/>
    </location>
</feature>
<dbReference type="InterPro" id="IPR001789">
    <property type="entry name" value="Sig_transdc_resp-reg_receiver"/>
</dbReference>
<evidence type="ECO:0000259" key="12">
    <source>
        <dbReference type="PROSITE" id="PS50110"/>
    </source>
</evidence>
<evidence type="ECO:0000256" key="10">
    <source>
        <dbReference type="SAM" id="Phobius"/>
    </source>
</evidence>
<feature type="domain" description="Histidine kinase" evidence="11">
    <location>
        <begin position="670"/>
        <end position="885"/>
    </location>
</feature>
<keyword evidence="4" id="KW-0808">Transferase</keyword>
<keyword evidence="10" id="KW-0472">Membrane</keyword>
<dbReference type="Pfam" id="PF00512">
    <property type="entry name" value="HisKA"/>
    <property type="match status" value="2"/>
</dbReference>
<dbReference type="Gene3D" id="3.30.565.10">
    <property type="entry name" value="Histidine kinase-like ATPase, C-terminal domain"/>
    <property type="match status" value="2"/>
</dbReference>
<evidence type="ECO:0000256" key="6">
    <source>
        <dbReference type="ARBA" id="ARBA00022777"/>
    </source>
</evidence>
<keyword evidence="10" id="KW-0812">Transmembrane</keyword>
<feature type="transmembrane region" description="Helical" evidence="10">
    <location>
        <begin position="137"/>
        <end position="156"/>
    </location>
</feature>
<dbReference type="Pfam" id="PF02518">
    <property type="entry name" value="HATPase_c"/>
    <property type="match status" value="2"/>
</dbReference>
<dbReference type="GO" id="GO:0005524">
    <property type="term" value="F:ATP binding"/>
    <property type="evidence" value="ECO:0007669"/>
    <property type="project" value="UniProtKB-KW"/>
</dbReference>
<dbReference type="CDD" id="cd00082">
    <property type="entry name" value="HisKA"/>
    <property type="match status" value="2"/>
</dbReference>
<dbReference type="SMART" id="SM00387">
    <property type="entry name" value="HATPase_c"/>
    <property type="match status" value="2"/>
</dbReference>
<comment type="catalytic activity">
    <reaction evidence="1">
        <text>ATP + protein L-histidine = ADP + protein N-phospho-L-histidine.</text>
        <dbReference type="EC" id="2.7.13.3"/>
    </reaction>
</comment>
<evidence type="ECO:0000259" key="11">
    <source>
        <dbReference type="PROSITE" id="PS50109"/>
    </source>
</evidence>
<dbReference type="GO" id="GO:0000155">
    <property type="term" value="F:phosphorelay sensor kinase activity"/>
    <property type="evidence" value="ECO:0007669"/>
    <property type="project" value="InterPro"/>
</dbReference>
<evidence type="ECO:0000313" key="13">
    <source>
        <dbReference type="EMBL" id="MBD5781340.1"/>
    </source>
</evidence>
<dbReference type="InterPro" id="IPR036890">
    <property type="entry name" value="HATPase_C_sf"/>
</dbReference>
<evidence type="ECO:0000256" key="2">
    <source>
        <dbReference type="ARBA" id="ARBA00012438"/>
    </source>
</evidence>
<dbReference type="PROSITE" id="PS50110">
    <property type="entry name" value="RESPONSE_REGULATORY"/>
    <property type="match status" value="1"/>
</dbReference>
<dbReference type="InterPro" id="IPR036097">
    <property type="entry name" value="HisK_dim/P_sf"/>
</dbReference>
<keyword evidence="6" id="KW-0418">Kinase</keyword>
<keyword evidence="3 9" id="KW-0597">Phosphoprotein</keyword>
<dbReference type="Gene3D" id="3.40.50.2300">
    <property type="match status" value="1"/>
</dbReference>
<evidence type="ECO:0000256" key="7">
    <source>
        <dbReference type="ARBA" id="ARBA00022840"/>
    </source>
</evidence>
<feature type="transmembrane region" description="Helical" evidence="10">
    <location>
        <begin position="32"/>
        <end position="52"/>
    </location>
</feature>
<feature type="domain" description="Histidine kinase" evidence="11">
    <location>
        <begin position="225"/>
        <end position="445"/>
    </location>
</feature>
<feature type="transmembrane region" description="Helical" evidence="10">
    <location>
        <begin position="89"/>
        <end position="107"/>
    </location>
</feature>
<feature type="modified residue" description="4-aspartylphosphate" evidence="9">
    <location>
        <position position="558"/>
    </location>
</feature>
<evidence type="ECO:0000313" key="14">
    <source>
        <dbReference type="Proteomes" id="UP000622317"/>
    </source>
</evidence>
<dbReference type="SUPFAM" id="SSF52172">
    <property type="entry name" value="CheY-like"/>
    <property type="match status" value="1"/>
</dbReference>
<dbReference type="Proteomes" id="UP000622317">
    <property type="component" value="Unassembled WGS sequence"/>
</dbReference>
<gene>
    <name evidence="13" type="ORF">IEN85_17700</name>
</gene>
<dbReference type="InterPro" id="IPR011006">
    <property type="entry name" value="CheY-like_superfamily"/>
</dbReference>
<feature type="domain" description="Response regulatory" evidence="12">
    <location>
        <begin position="510"/>
        <end position="625"/>
    </location>
</feature>
<dbReference type="FunFam" id="1.10.287.130:FF:000001">
    <property type="entry name" value="Two-component sensor histidine kinase"/>
    <property type="match status" value="1"/>
</dbReference>
<dbReference type="InterPro" id="IPR003594">
    <property type="entry name" value="HATPase_dom"/>
</dbReference>
<evidence type="ECO:0000256" key="3">
    <source>
        <dbReference type="ARBA" id="ARBA00022553"/>
    </source>
</evidence>
<dbReference type="InterPro" id="IPR005467">
    <property type="entry name" value="His_kinase_dom"/>
</dbReference>
<feature type="transmembrane region" description="Helical" evidence="10">
    <location>
        <begin position="58"/>
        <end position="77"/>
    </location>
</feature>
<sequence>MSEAAQSFGSEDELRDRFVAYNKSFRIANSRVGCLLVVLLMPFGALLDYFVYPEELGFFFQLRVLCSAIVFGIWWALGQSFGKRHYRFLGILWYTQPSLFIALMIYYTEGVFSPYYAGLNLVLIGLAWVAQVEFVESLVSVFLTLIMYGAACYFHGDSSVSLLINNLYFIVLTGVIVVTGSYFLNRMRYREFGLRHELDANRAELEASNLKLVEMDKAKTNFFANISHELRTPLTLLIGPLDRMRRPDEAFTEEEREELLDIMQQNAMRLMRLINDLLNLVRLDAGSLKLRIAKVELVPYLEGVCRSFFPMAQERNLDFSWEIEPGEEATVHLDREKVEKILLNLLFNAIKFTPPGGKIVLRGRRDGKLLRIEVADTGKGIAPEELKSVFDRFWQSETASNRRYQGVGIGLALVRDLAQLHGGSVAAESVLGEGTSMHVNLDVTLPVDPVAIEPAGGKEGVDTKWLEQLYRRADFFPSPKQGVAPETTSEERIDRDEVKAPMEVDEERPSILIADDEPEMMRFLRSQLRGRYRVDEARDGAEALEIAAKRRHHLILLDFMMPRVDGIEATRRLREMPSHRGVPIVILTARADEESKFQALDAGATDFLTKPFSSTELLARCRNLASVYEMQQQIEDRTARLEKALELIKQTETQMVQQAKMASLGQLSAGLLHEVNNPLNFATTSIHLIKKRLSRSPHPDPELLEKPLGDLHDGIRRVSEIVSSLREFTHPDTTRFEKVDLCQALGNAIRFVQIPAAEITLKKDLEGEALVRGNQNQLVHLFINLLQNSVDSLREKGGEGLQIQVRCRVDAERVHLSFEDNGMGIEQETLNRIFDAFFTTKKVGQGVGLGLSICHRIIQQHQGTVSVESEAGKWCRFSMTFPVYSQIINSVSNSK</sequence>
<dbReference type="SUPFAM" id="SSF55874">
    <property type="entry name" value="ATPase domain of HSP90 chaperone/DNA topoisomerase II/histidine kinase"/>
    <property type="match status" value="2"/>
</dbReference>
<evidence type="ECO:0000256" key="8">
    <source>
        <dbReference type="ARBA" id="ARBA00023012"/>
    </source>
</evidence>
<dbReference type="Gene3D" id="1.10.287.130">
    <property type="match status" value="2"/>
</dbReference>
<dbReference type="SMART" id="SM00448">
    <property type="entry name" value="REC"/>
    <property type="match status" value="1"/>
</dbReference>
<evidence type="ECO:0000256" key="5">
    <source>
        <dbReference type="ARBA" id="ARBA00022741"/>
    </source>
</evidence>
<dbReference type="PROSITE" id="PS50109">
    <property type="entry name" value="HIS_KIN"/>
    <property type="match status" value="2"/>
</dbReference>
<dbReference type="PRINTS" id="PR00344">
    <property type="entry name" value="BCTRLSENSOR"/>
</dbReference>
<dbReference type="FunFam" id="3.30.565.10:FF:000037">
    <property type="entry name" value="Hybrid sensor histidine kinase/response regulator"/>
    <property type="match status" value="1"/>
</dbReference>
<keyword evidence="10" id="KW-1133">Transmembrane helix</keyword>
<keyword evidence="5" id="KW-0547">Nucleotide-binding</keyword>
<keyword evidence="8" id="KW-0902">Two-component regulatory system</keyword>
<keyword evidence="7" id="KW-0067">ATP-binding</keyword>
<name>A0A927FCT6_9BACT</name>
<dbReference type="Pfam" id="PF00072">
    <property type="entry name" value="Response_reg"/>
    <property type="match status" value="1"/>
</dbReference>
<keyword evidence="14" id="KW-1185">Reference proteome</keyword>
<dbReference type="SUPFAM" id="SSF47384">
    <property type="entry name" value="Homodimeric domain of signal transducing histidine kinase"/>
    <property type="match status" value="2"/>
</dbReference>
<comment type="caution">
    <text evidence="13">The sequence shown here is derived from an EMBL/GenBank/DDBJ whole genome shotgun (WGS) entry which is preliminary data.</text>
</comment>
<dbReference type="AlphaFoldDB" id="A0A927FCT6"/>
<dbReference type="SMART" id="SM00388">
    <property type="entry name" value="HisKA"/>
    <property type="match status" value="2"/>
</dbReference>
<dbReference type="PANTHER" id="PTHR43547:SF2">
    <property type="entry name" value="HYBRID SIGNAL TRANSDUCTION HISTIDINE KINASE C"/>
    <property type="match status" value="1"/>
</dbReference>
<dbReference type="InterPro" id="IPR004358">
    <property type="entry name" value="Sig_transdc_His_kin-like_C"/>
</dbReference>
<reference evidence="13" key="1">
    <citation type="submission" date="2020-09" db="EMBL/GenBank/DDBJ databases">
        <title>Pelagicoccus enzymogenes sp. nov. with an EPS production, isolated from marine sediment.</title>
        <authorList>
            <person name="Feng X."/>
        </authorList>
    </citation>
    <scope>NUCLEOTIDE SEQUENCE</scope>
    <source>
        <strain evidence="13">NFK12</strain>
    </source>
</reference>
<dbReference type="EC" id="2.7.13.3" evidence="2"/>
<evidence type="ECO:0000256" key="1">
    <source>
        <dbReference type="ARBA" id="ARBA00000085"/>
    </source>
</evidence>
<dbReference type="PANTHER" id="PTHR43547">
    <property type="entry name" value="TWO-COMPONENT HISTIDINE KINASE"/>
    <property type="match status" value="1"/>
</dbReference>
<dbReference type="InterPro" id="IPR003661">
    <property type="entry name" value="HisK_dim/P_dom"/>
</dbReference>
<dbReference type="RefSeq" id="WP_191618438.1">
    <property type="nucleotide sequence ID" value="NZ_JACYFG010000040.1"/>
</dbReference>
<proteinExistence type="predicted"/>
<dbReference type="EMBL" id="JACYFG010000040">
    <property type="protein sequence ID" value="MBD5781340.1"/>
    <property type="molecule type" value="Genomic_DNA"/>
</dbReference>